<dbReference type="PANTHER" id="PTHR38477:SF1">
    <property type="entry name" value="MUREIN L,D-TRANSPEPTIDASE CATALYTIC DOMAIN FAMILY PROTEIN"/>
    <property type="match status" value="1"/>
</dbReference>
<name>A0A2K2FXI0_9SPHN</name>
<dbReference type="Pfam" id="PF13645">
    <property type="entry name" value="YkuD_2"/>
    <property type="match status" value="1"/>
</dbReference>
<sequence length="236" mass="25189">MMSQHDTTINRRAIMLAGAALAVGACSRSSSTLRSATPLSAPTLPPKGRLPSVPAMVRQDAPNAVFSTVSPALLGKALASLDRHGSRIKHRDRIAIVDFSAPSSDARLHFLDVVGGKASRLLVAHGSGSDPRHTGYLERFSNAFGSNASSEGAYLTQDYYVGKHGRSQRLIGLDATNNNALDRAVVVHSAWYANEDMIRAHGKLGRSQGCFAVGENKLDDVFSFLGQGRMIFAARS</sequence>
<dbReference type="EMBL" id="LYMM01000051">
    <property type="protein sequence ID" value="PNU03470.1"/>
    <property type="molecule type" value="Genomic_DNA"/>
</dbReference>
<gene>
    <name evidence="1" type="ORF">A8V01_06270</name>
</gene>
<dbReference type="PANTHER" id="PTHR38477">
    <property type="entry name" value="HYPOTHETICAL EXPORTED PROTEIN"/>
    <property type="match status" value="1"/>
</dbReference>
<dbReference type="AlphaFoldDB" id="A0A2K2FXI0"/>
<evidence type="ECO:0000313" key="2">
    <source>
        <dbReference type="Proteomes" id="UP000236327"/>
    </source>
</evidence>
<organism evidence="1 2">
    <name type="scientific">Novosphingobium guangzhouense</name>
    <dbReference type="NCBI Taxonomy" id="1850347"/>
    <lineage>
        <taxon>Bacteria</taxon>
        <taxon>Pseudomonadati</taxon>
        <taxon>Pseudomonadota</taxon>
        <taxon>Alphaproteobacteria</taxon>
        <taxon>Sphingomonadales</taxon>
        <taxon>Sphingomonadaceae</taxon>
        <taxon>Novosphingobium</taxon>
    </lineage>
</organism>
<comment type="caution">
    <text evidence="1">The sequence shown here is derived from an EMBL/GenBank/DDBJ whole genome shotgun (WGS) entry which is preliminary data.</text>
</comment>
<dbReference type="OrthoDB" id="9815195at2"/>
<dbReference type="Proteomes" id="UP000236327">
    <property type="component" value="Unassembled WGS sequence"/>
</dbReference>
<dbReference type="InterPro" id="IPR032676">
    <property type="entry name" value="YkuD_2"/>
</dbReference>
<keyword evidence="2" id="KW-1185">Reference proteome</keyword>
<evidence type="ECO:0000313" key="1">
    <source>
        <dbReference type="EMBL" id="PNU03470.1"/>
    </source>
</evidence>
<reference evidence="1 2" key="1">
    <citation type="submission" date="2016-05" db="EMBL/GenBank/DDBJ databases">
        <title>Complete genome sequence of Novosphingobium guangzhouense SA925(T).</title>
        <authorList>
            <person name="Sha S."/>
        </authorList>
    </citation>
    <scope>NUCLEOTIDE SEQUENCE [LARGE SCALE GENOMIC DNA]</scope>
    <source>
        <strain evidence="1 2">SA925</strain>
    </source>
</reference>
<proteinExistence type="predicted"/>
<accession>A0A2K2FXI0</accession>
<protein>
    <submittedName>
        <fullName evidence="1">Transcriptional initiation protein Tat</fullName>
    </submittedName>
</protein>